<sequence length="105" mass="11279">MKEPLPAAQTSCQLEPKAARAPLTALPGRPACRTLPLTTNEVESQPSITGNTGHVSAGPAITTHNTSHHGHHHCTPRHTHAHTTHTPSTTSPQHPWHTHPPPDTY</sequence>
<name>A0A5B7E8G6_PORTR</name>
<organism evidence="2 3">
    <name type="scientific">Portunus trituberculatus</name>
    <name type="common">Swimming crab</name>
    <name type="synonym">Neptunus trituberculatus</name>
    <dbReference type="NCBI Taxonomy" id="210409"/>
    <lineage>
        <taxon>Eukaryota</taxon>
        <taxon>Metazoa</taxon>
        <taxon>Ecdysozoa</taxon>
        <taxon>Arthropoda</taxon>
        <taxon>Crustacea</taxon>
        <taxon>Multicrustacea</taxon>
        <taxon>Malacostraca</taxon>
        <taxon>Eumalacostraca</taxon>
        <taxon>Eucarida</taxon>
        <taxon>Decapoda</taxon>
        <taxon>Pleocyemata</taxon>
        <taxon>Brachyura</taxon>
        <taxon>Eubrachyura</taxon>
        <taxon>Portunoidea</taxon>
        <taxon>Portunidae</taxon>
        <taxon>Portuninae</taxon>
        <taxon>Portunus</taxon>
    </lineage>
</organism>
<dbReference type="AlphaFoldDB" id="A0A5B7E8G6"/>
<evidence type="ECO:0000313" key="2">
    <source>
        <dbReference type="EMBL" id="MPC29516.1"/>
    </source>
</evidence>
<feature type="compositionally biased region" description="Low complexity" evidence="1">
    <location>
        <begin position="84"/>
        <end position="95"/>
    </location>
</feature>
<gene>
    <name evidence="2" type="ORF">E2C01_022755</name>
</gene>
<keyword evidence="3" id="KW-1185">Reference proteome</keyword>
<dbReference type="EMBL" id="VSRR010002085">
    <property type="protein sequence ID" value="MPC29516.1"/>
    <property type="molecule type" value="Genomic_DNA"/>
</dbReference>
<accession>A0A5B7E8G6</accession>
<feature type="compositionally biased region" description="Polar residues" evidence="1">
    <location>
        <begin position="36"/>
        <end position="54"/>
    </location>
</feature>
<evidence type="ECO:0000256" key="1">
    <source>
        <dbReference type="SAM" id="MobiDB-lite"/>
    </source>
</evidence>
<comment type="caution">
    <text evidence="2">The sequence shown here is derived from an EMBL/GenBank/DDBJ whole genome shotgun (WGS) entry which is preliminary data.</text>
</comment>
<evidence type="ECO:0000313" key="3">
    <source>
        <dbReference type="Proteomes" id="UP000324222"/>
    </source>
</evidence>
<dbReference type="Proteomes" id="UP000324222">
    <property type="component" value="Unassembled WGS sequence"/>
</dbReference>
<protein>
    <submittedName>
        <fullName evidence="2">Uncharacterized protein</fullName>
    </submittedName>
</protein>
<feature type="compositionally biased region" description="Basic residues" evidence="1">
    <location>
        <begin position="66"/>
        <end position="83"/>
    </location>
</feature>
<proteinExistence type="predicted"/>
<reference evidence="2 3" key="1">
    <citation type="submission" date="2019-05" db="EMBL/GenBank/DDBJ databases">
        <title>Another draft genome of Portunus trituberculatus and its Hox gene families provides insights of decapod evolution.</title>
        <authorList>
            <person name="Jeong J.-H."/>
            <person name="Song I."/>
            <person name="Kim S."/>
            <person name="Choi T."/>
            <person name="Kim D."/>
            <person name="Ryu S."/>
            <person name="Kim W."/>
        </authorList>
    </citation>
    <scope>NUCLEOTIDE SEQUENCE [LARGE SCALE GENOMIC DNA]</scope>
    <source>
        <tissue evidence="2">Muscle</tissue>
    </source>
</reference>
<feature type="region of interest" description="Disordered" evidence="1">
    <location>
        <begin position="1"/>
        <end position="105"/>
    </location>
</feature>